<evidence type="ECO:0000256" key="1">
    <source>
        <dbReference type="ARBA" id="ARBA00023015"/>
    </source>
</evidence>
<evidence type="ECO:0000313" key="7">
    <source>
        <dbReference type="Proteomes" id="UP001239445"/>
    </source>
</evidence>
<dbReference type="PROSITE" id="PS00463">
    <property type="entry name" value="ZN2_CY6_FUNGAL_1"/>
    <property type="match status" value="1"/>
</dbReference>
<dbReference type="PANTHER" id="PTHR47840:SF1">
    <property type="entry name" value="ZN(II)2CYS6 TRANSCRIPTION FACTOR (EUROFUNG)"/>
    <property type="match status" value="1"/>
</dbReference>
<keyword evidence="1" id="KW-0805">Transcription regulation</keyword>
<dbReference type="SMART" id="SM00066">
    <property type="entry name" value="GAL4"/>
    <property type="match status" value="1"/>
</dbReference>
<evidence type="ECO:0000259" key="5">
    <source>
        <dbReference type="PROSITE" id="PS00463"/>
    </source>
</evidence>
<sequence>MDEQSRAASEPRRRKVRKGTHSCWECRRRKIRCQFGPVDDVCLPCQARGSTCRSQEFIDDAKPQPADRKLAQRLGRLEDLMARLVDRIVPEVTAKTRPTGQTPQKSLGPSVQDTANEDAGYDQRLDNLELSLAASNQASATYLTGLVQPESLPTPESSAPSQPAMTPNTTSTVNVESDLEITQRKLKALFPSQSDVTAITGASVAPFYLISLFCCFRDIIEGKTEMADMIGIIPPPDSHPAVLAKRLLQICICIQQVPPGFDFQSLELKSGAQEVMTNMVSAISRLVTSDDDLVSCSEGLECLVLQGFWHANAGNLRKAWLSYRKALGLAQLMGLDRSDRRALKSVDPNLDAHRRPTPDGLWYRITYCDRFSSLLLGIPAGSPDNTFATDEMMKRCTDMEKLERLQATIAGRVIERNAIKTGQGHAMTQAIDLEIQKSAATMDDEWWTEPILDPFEGKQHNLGLMVRLFRQVQHYDLLILLHLPYMLRNPTENRYGYSKSVCVRSSREVLKRFVSFRTLYNSAWSCRHIDYSALVAAMTLLLSYLRQHQDLSQPVPPCEERASDRRLIEVVRERMQHLAVVNKDKLSQESAEIVGQMLPILDLVDSTHMASHLGCSSHVLKCLQLNIPYFGTVNIHPAITAAVHVACEGKDEGGHRDRGAEPSFSPQASLPDMSDIHPLQPAMANLSTDPSPTTHDFQDGFNLDFSTVDPSLLPTDSVVQGMFMQVDPRPQEGVLEFPPMADAHDWTFQGVDTTYWSLLNEGFMVSDG</sequence>
<keyword evidence="2" id="KW-0804">Transcription</keyword>
<dbReference type="CDD" id="cd00067">
    <property type="entry name" value="GAL4"/>
    <property type="match status" value="1"/>
</dbReference>
<dbReference type="GO" id="GO:0000981">
    <property type="term" value="F:DNA-binding transcription factor activity, RNA polymerase II-specific"/>
    <property type="evidence" value="ECO:0007669"/>
    <property type="project" value="InterPro"/>
</dbReference>
<dbReference type="GO" id="GO:0008270">
    <property type="term" value="F:zinc ion binding"/>
    <property type="evidence" value="ECO:0007669"/>
    <property type="project" value="InterPro"/>
</dbReference>
<keyword evidence="7" id="KW-1185">Reference proteome</keyword>
<evidence type="ECO:0000256" key="2">
    <source>
        <dbReference type="ARBA" id="ARBA00023163"/>
    </source>
</evidence>
<accession>A0AAJ0F3U5</accession>
<gene>
    <name evidence="6" type="ORF">QBC47DRAFT_31895</name>
</gene>
<protein>
    <submittedName>
        <fullName evidence="6">Transcription factor sdnS</fullName>
    </submittedName>
</protein>
<reference evidence="6" key="1">
    <citation type="submission" date="2023-06" db="EMBL/GenBank/DDBJ databases">
        <title>Genome-scale phylogeny and comparative genomics of the fungal order Sordariales.</title>
        <authorList>
            <consortium name="Lawrence Berkeley National Laboratory"/>
            <person name="Hensen N."/>
            <person name="Bonometti L."/>
            <person name="Westerberg I."/>
            <person name="Brannstrom I.O."/>
            <person name="Guillou S."/>
            <person name="Cros-Aarteil S."/>
            <person name="Calhoun S."/>
            <person name="Haridas S."/>
            <person name="Kuo A."/>
            <person name="Mondo S."/>
            <person name="Pangilinan J."/>
            <person name="Riley R."/>
            <person name="Labutti K."/>
            <person name="Andreopoulos B."/>
            <person name="Lipzen A."/>
            <person name="Chen C."/>
            <person name="Yanf M."/>
            <person name="Daum C."/>
            <person name="Ng V."/>
            <person name="Clum A."/>
            <person name="Steindorff A."/>
            <person name="Ohm R."/>
            <person name="Martin F."/>
            <person name="Silar P."/>
            <person name="Natvig D."/>
            <person name="Lalanne C."/>
            <person name="Gautier V."/>
            <person name="Ament-Velasquez S.L."/>
            <person name="Kruys A."/>
            <person name="Hutchinson M.I."/>
            <person name="Powell A.J."/>
            <person name="Barry K."/>
            <person name="Miller A.N."/>
            <person name="Grigoriev I.V."/>
            <person name="Debuchy R."/>
            <person name="Gladieux P."/>
            <person name="Thoren M.H."/>
            <person name="Johannesson H."/>
        </authorList>
    </citation>
    <scope>NUCLEOTIDE SEQUENCE</scope>
    <source>
        <strain evidence="6">PSN4</strain>
    </source>
</reference>
<dbReference type="EMBL" id="MU839836">
    <property type="protein sequence ID" value="KAK1753881.1"/>
    <property type="molecule type" value="Genomic_DNA"/>
</dbReference>
<name>A0AAJ0F3U5_9PEZI</name>
<dbReference type="InterPro" id="IPR001138">
    <property type="entry name" value="Zn2Cys6_DnaBD"/>
</dbReference>
<dbReference type="Proteomes" id="UP001239445">
    <property type="component" value="Unassembled WGS sequence"/>
</dbReference>
<proteinExistence type="predicted"/>
<evidence type="ECO:0000313" key="6">
    <source>
        <dbReference type="EMBL" id="KAK1753881.1"/>
    </source>
</evidence>
<dbReference type="Pfam" id="PF00172">
    <property type="entry name" value="Zn_clus"/>
    <property type="match status" value="1"/>
</dbReference>
<comment type="caution">
    <text evidence="6">The sequence shown here is derived from an EMBL/GenBank/DDBJ whole genome shotgun (WGS) entry which is preliminary data.</text>
</comment>
<dbReference type="AlphaFoldDB" id="A0AAJ0F3U5"/>
<evidence type="ECO:0000256" key="4">
    <source>
        <dbReference type="SAM" id="MobiDB-lite"/>
    </source>
</evidence>
<feature type="compositionally biased region" description="Polar residues" evidence="4">
    <location>
        <begin position="96"/>
        <end position="114"/>
    </location>
</feature>
<dbReference type="InterPro" id="IPR036864">
    <property type="entry name" value="Zn2-C6_fun-type_DNA-bd_sf"/>
</dbReference>
<feature type="compositionally biased region" description="Polar residues" evidence="4">
    <location>
        <begin position="154"/>
        <end position="170"/>
    </location>
</feature>
<feature type="region of interest" description="Disordered" evidence="4">
    <location>
        <begin position="92"/>
        <end position="117"/>
    </location>
</feature>
<feature type="region of interest" description="Disordered" evidence="4">
    <location>
        <begin position="148"/>
        <end position="170"/>
    </location>
</feature>
<feature type="region of interest" description="Disordered" evidence="4">
    <location>
        <begin position="650"/>
        <end position="670"/>
    </location>
</feature>
<keyword evidence="3" id="KW-0539">Nucleus</keyword>
<evidence type="ECO:0000256" key="3">
    <source>
        <dbReference type="ARBA" id="ARBA00023242"/>
    </source>
</evidence>
<dbReference type="PANTHER" id="PTHR47840">
    <property type="entry name" value="ZN(II)2CYS6 TRANSCRIPTION FACTOR (EUROFUNG)-RELATED"/>
    <property type="match status" value="1"/>
</dbReference>
<feature type="compositionally biased region" description="Basic and acidic residues" evidence="4">
    <location>
        <begin position="650"/>
        <end position="660"/>
    </location>
</feature>
<dbReference type="Gene3D" id="4.10.240.10">
    <property type="entry name" value="Zn(2)-C6 fungal-type DNA-binding domain"/>
    <property type="match status" value="1"/>
</dbReference>
<dbReference type="SUPFAM" id="SSF57701">
    <property type="entry name" value="Zn2/Cys6 DNA-binding domain"/>
    <property type="match status" value="1"/>
</dbReference>
<organism evidence="6 7">
    <name type="scientific">Echria macrotheca</name>
    <dbReference type="NCBI Taxonomy" id="438768"/>
    <lineage>
        <taxon>Eukaryota</taxon>
        <taxon>Fungi</taxon>
        <taxon>Dikarya</taxon>
        <taxon>Ascomycota</taxon>
        <taxon>Pezizomycotina</taxon>
        <taxon>Sordariomycetes</taxon>
        <taxon>Sordariomycetidae</taxon>
        <taxon>Sordariales</taxon>
        <taxon>Schizotheciaceae</taxon>
        <taxon>Echria</taxon>
    </lineage>
</organism>
<dbReference type="CDD" id="cd12148">
    <property type="entry name" value="fungal_TF_MHR"/>
    <property type="match status" value="1"/>
</dbReference>
<feature type="domain" description="Zn(2)-C6 fungal-type" evidence="5">
    <location>
        <begin position="22"/>
        <end position="52"/>
    </location>
</feature>